<accession>A0A812TNZ7</accession>
<name>A0A812TNZ7_SYMPI</name>
<organism evidence="2 3">
    <name type="scientific">Symbiodinium pilosum</name>
    <name type="common">Dinoflagellate</name>
    <dbReference type="NCBI Taxonomy" id="2952"/>
    <lineage>
        <taxon>Eukaryota</taxon>
        <taxon>Sar</taxon>
        <taxon>Alveolata</taxon>
        <taxon>Dinophyceae</taxon>
        <taxon>Suessiales</taxon>
        <taxon>Symbiodiniaceae</taxon>
        <taxon>Symbiodinium</taxon>
    </lineage>
</organism>
<comment type="caution">
    <text evidence="2">The sequence shown here is derived from an EMBL/GenBank/DDBJ whole genome shotgun (WGS) entry which is preliminary data.</text>
</comment>
<protein>
    <submittedName>
        <fullName evidence="2">Uncharacterized protein</fullName>
    </submittedName>
</protein>
<evidence type="ECO:0000256" key="1">
    <source>
        <dbReference type="SAM" id="MobiDB-lite"/>
    </source>
</evidence>
<feature type="region of interest" description="Disordered" evidence="1">
    <location>
        <begin position="218"/>
        <end position="271"/>
    </location>
</feature>
<keyword evidence="3" id="KW-1185">Reference proteome</keyword>
<sequence length="349" mass="40120">MADEPLSDDKPSLELDRDDIQRLKEVMRPDPDWISFSSTEARWINFNPQMRAVFGRGRSCRCDESAVNAWIDEAMSVLFHWISKQIIATDARAALFRSLGRGWIWIQLSSSGGREDKSKLPEEQRTRFKWWFENLNRVLRNRQHDIDKLKLKGDMLKKYTTGYMPMSELVFLIYGIAPAMPIIGIQKWSPHYKEVDRWARDDLVRQAVAKPIASEAERQEYAAHVEQQKTRKQRQREKQKMKKQQLQQHEQLLQDDSPTLTGPARMEQSNTEFESLLASLKREAGLAPGELSPDGSPLSSEEILGIAPVKAEKAESKSPEKAVKAKRKARPVKVPTDDEFHDCLSGSDF</sequence>
<feature type="compositionally biased region" description="Basic and acidic residues" evidence="1">
    <location>
        <begin position="218"/>
        <end position="229"/>
    </location>
</feature>
<dbReference type="OrthoDB" id="425715at2759"/>
<proteinExistence type="predicted"/>
<dbReference type="AlphaFoldDB" id="A0A812TNZ7"/>
<dbReference type="EMBL" id="CAJNIZ010033024">
    <property type="protein sequence ID" value="CAE7541751.1"/>
    <property type="molecule type" value="Genomic_DNA"/>
</dbReference>
<feature type="region of interest" description="Disordered" evidence="1">
    <location>
        <begin position="309"/>
        <end position="349"/>
    </location>
</feature>
<evidence type="ECO:0000313" key="2">
    <source>
        <dbReference type="EMBL" id="CAE7541751.1"/>
    </source>
</evidence>
<reference evidence="2" key="1">
    <citation type="submission" date="2021-02" db="EMBL/GenBank/DDBJ databases">
        <authorList>
            <person name="Dougan E. K."/>
            <person name="Rhodes N."/>
            <person name="Thang M."/>
            <person name="Chan C."/>
        </authorList>
    </citation>
    <scope>NUCLEOTIDE SEQUENCE</scope>
</reference>
<feature type="compositionally biased region" description="Basic and acidic residues" evidence="1">
    <location>
        <begin position="310"/>
        <end position="323"/>
    </location>
</feature>
<dbReference type="Proteomes" id="UP000649617">
    <property type="component" value="Unassembled WGS sequence"/>
</dbReference>
<evidence type="ECO:0000313" key="3">
    <source>
        <dbReference type="Proteomes" id="UP000649617"/>
    </source>
</evidence>
<gene>
    <name evidence="2" type="ORF">SPIL2461_LOCUS14340</name>
</gene>
<feature type="compositionally biased region" description="Basic residues" evidence="1">
    <location>
        <begin position="230"/>
        <end position="243"/>
    </location>
</feature>